<accession>A0ABN3E9L4</accession>
<protein>
    <recommendedName>
        <fullName evidence="4">Amidohydrolase family protein</fullName>
    </recommendedName>
</protein>
<keyword evidence="3" id="KW-1185">Reference proteome</keyword>
<proteinExistence type="predicted"/>
<feature type="compositionally biased region" description="Basic and acidic residues" evidence="1">
    <location>
        <begin position="74"/>
        <end position="94"/>
    </location>
</feature>
<dbReference type="EMBL" id="BAAART010000140">
    <property type="protein sequence ID" value="GAA2250980.1"/>
    <property type="molecule type" value="Genomic_DNA"/>
</dbReference>
<evidence type="ECO:0000313" key="2">
    <source>
        <dbReference type="EMBL" id="GAA2250980.1"/>
    </source>
</evidence>
<gene>
    <name evidence="2" type="ORF">GCM10010104_54700</name>
</gene>
<evidence type="ECO:0000256" key="1">
    <source>
        <dbReference type="SAM" id="MobiDB-lite"/>
    </source>
</evidence>
<comment type="caution">
    <text evidence="2">The sequence shown here is derived from an EMBL/GenBank/DDBJ whole genome shotgun (WGS) entry which is preliminary data.</text>
</comment>
<dbReference type="Proteomes" id="UP001501474">
    <property type="component" value="Unassembled WGS sequence"/>
</dbReference>
<evidence type="ECO:0000313" key="3">
    <source>
        <dbReference type="Proteomes" id="UP001501474"/>
    </source>
</evidence>
<feature type="region of interest" description="Disordered" evidence="1">
    <location>
        <begin position="1"/>
        <end position="33"/>
    </location>
</feature>
<sequence>MGGSADDVRKGPAELRRPESAGGRAGSDAPFAPGRAADLCVLDRPLPGSRLARQAARTTARRACGTGVIGGHHTRSEPMSHAGDGRSHVKTIAD</sequence>
<evidence type="ECO:0008006" key="4">
    <source>
        <dbReference type="Google" id="ProtNLM"/>
    </source>
</evidence>
<organism evidence="2 3">
    <name type="scientific">Streptomyces indiaensis</name>
    <dbReference type="NCBI Taxonomy" id="284033"/>
    <lineage>
        <taxon>Bacteria</taxon>
        <taxon>Bacillati</taxon>
        <taxon>Actinomycetota</taxon>
        <taxon>Actinomycetes</taxon>
        <taxon>Kitasatosporales</taxon>
        <taxon>Streptomycetaceae</taxon>
        <taxon>Streptomyces</taxon>
    </lineage>
</organism>
<name>A0ABN3E9L4_9ACTN</name>
<feature type="region of interest" description="Disordered" evidence="1">
    <location>
        <begin position="58"/>
        <end position="94"/>
    </location>
</feature>
<feature type="compositionally biased region" description="Basic and acidic residues" evidence="1">
    <location>
        <begin position="1"/>
        <end position="19"/>
    </location>
</feature>
<reference evidence="2 3" key="1">
    <citation type="journal article" date="2019" name="Int. J. Syst. Evol. Microbiol.">
        <title>The Global Catalogue of Microorganisms (GCM) 10K type strain sequencing project: providing services to taxonomists for standard genome sequencing and annotation.</title>
        <authorList>
            <consortium name="The Broad Institute Genomics Platform"/>
            <consortium name="The Broad Institute Genome Sequencing Center for Infectious Disease"/>
            <person name="Wu L."/>
            <person name="Ma J."/>
        </authorList>
    </citation>
    <scope>NUCLEOTIDE SEQUENCE [LARGE SCALE GENOMIC DNA]</scope>
    <source>
        <strain evidence="2 3">JCM 3053</strain>
    </source>
</reference>